<protein>
    <submittedName>
        <fullName evidence="1">Uncharacterized protein</fullName>
    </submittedName>
</protein>
<dbReference type="AlphaFoldDB" id="A0A9P5ZDR1"/>
<accession>A0A9P5ZDR1</accession>
<evidence type="ECO:0000313" key="2">
    <source>
        <dbReference type="Proteomes" id="UP000807469"/>
    </source>
</evidence>
<organism evidence="1 2">
    <name type="scientific">Pholiota conissans</name>
    <dbReference type="NCBI Taxonomy" id="109636"/>
    <lineage>
        <taxon>Eukaryota</taxon>
        <taxon>Fungi</taxon>
        <taxon>Dikarya</taxon>
        <taxon>Basidiomycota</taxon>
        <taxon>Agaricomycotina</taxon>
        <taxon>Agaricomycetes</taxon>
        <taxon>Agaricomycetidae</taxon>
        <taxon>Agaricales</taxon>
        <taxon>Agaricineae</taxon>
        <taxon>Strophariaceae</taxon>
        <taxon>Pholiota</taxon>
    </lineage>
</organism>
<dbReference type="Proteomes" id="UP000807469">
    <property type="component" value="Unassembled WGS sequence"/>
</dbReference>
<proteinExistence type="predicted"/>
<name>A0A9P5ZDR1_9AGAR</name>
<comment type="caution">
    <text evidence="1">The sequence shown here is derived from an EMBL/GenBank/DDBJ whole genome shotgun (WGS) entry which is preliminary data.</text>
</comment>
<keyword evidence="2" id="KW-1185">Reference proteome</keyword>
<evidence type="ECO:0000313" key="1">
    <source>
        <dbReference type="EMBL" id="KAF9485567.1"/>
    </source>
</evidence>
<sequence length="117" mass="13356">MPNLPLDVIEAIIEVLYTNQSDLPTIKELSLVCHALLHWKKRSARSDTVPTAVAGTVRQLSRLLSTTPEIGVYIRRLHLDYIKPPNFRVFGPESFLSEREAFGKITNLYTLEIHHFS</sequence>
<gene>
    <name evidence="1" type="ORF">BDN70DRAFT_927496</name>
</gene>
<reference evidence="1" key="1">
    <citation type="submission" date="2020-11" db="EMBL/GenBank/DDBJ databases">
        <authorList>
            <consortium name="DOE Joint Genome Institute"/>
            <person name="Ahrendt S."/>
            <person name="Riley R."/>
            <person name="Andreopoulos W."/>
            <person name="Labutti K."/>
            <person name="Pangilinan J."/>
            <person name="Ruiz-Duenas F.J."/>
            <person name="Barrasa J.M."/>
            <person name="Sanchez-Garcia M."/>
            <person name="Camarero S."/>
            <person name="Miyauchi S."/>
            <person name="Serrano A."/>
            <person name="Linde D."/>
            <person name="Babiker R."/>
            <person name="Drula E."/>
            <person name="Ayuso-Fernandez I."/>
            <person name="Pacheco R."/>
            <person name="Padilla G."/>
            <person name="Ferreira P."/>
            <person name="Barriuso J."/>
            <person name="Kellner H."/>
            <person name="Castanera R."/>
            <person name="Alfaro M."/>
            <person name="Ramirez L."/>
            <person name="Pisabarro A.G."/>
            <person name="Kuo A."/>
            <person name="Tritt A."/>
            <person name="Lipzen A."/>
            <person name="He G."/>
            <person name="Yan M."/>
            <person name="Ng V."/>
            <person name="Cullen D."/>
            <person name="Martin F."/>
            <person name="Rosso M.-N."/>
            <person name="Henrissat B."/>
            <person name="Hibbett D."/>
            <person name="Martinez A.T."/>
            <person name="Grigoriev I.V."/>
        </authorList>
    </citation>
    <scope>NUCLEOTIDE SEQUENCE</scope>
    <source>
        <strain evidence="1">CIRM-BRFM 674</strain>
    </source>
</reference>
<dbReference type="EMBL" id="MU155135">
    <property type="protein sequence ID" value="KAF9485567.1"/>
    <property type="molecule type" value="Genomic_DNA"/>
</dbReference>